<dbReference type="PIRSF" id="PIRSF018968">
    <property type="entry name" value="ABC_permease_BceB"/>
    <property type="match status" value="1"/>
</dbReference>
<dbReference type="EMBL" id="CP047121">
    <property type="protein sequence ID" value="QHB53399.1"/>
    <property type="molecule type" value="Genomic_DNA"/>
</dbReference>
<dbReference type="InterPro" id="IPR027022">
    <property type="entry name" value="ABC_permease_BceB-typ"/>
</dbReference>
<dbReference type="AlphaFoldDB" id="A0A6P1E9W8"/>
<evidence type="ECO:0000259" key="7">
    <source>
        <dbReference type="Pfam" id="PF02687"/>
    </source>
</evidence>
<dbReference type="Proteomes" id="UP000465035">
    <property type="component" value="Chromosome"/>
</dbReference>
<keyword evidence="4 6" id="KW-1133">Transmembrane helix</keyword>
<evidence type="ECO:0000313" key="8">
    <source>
        <dbReference type="EMBL" id="QHB53399.1"/>
    </source>
</evidence>
<feature type="transmembrane region" description="Helical" evidence="6">
    <location>
        <begin position="75"/>
        <end position="102"/>
    </location>
</feature>
<dbReference type="PANTHER" id="PTHR46795">
    <property type="entry name" value="ABC TRANSPORTER PERMEASE-RELATED-RELATED"/>
    <property type="match status" value="1"/>
</dbReference>
<dbReference type="PANTHER" id="PTHR46795:SF3">
    <property type="entry name" value="ABC TRANSPORTER PERMEASE"/>
    <property type="match status" value="1"/>
</dbReference>
<protein>
    <submittedName>
        <fullName evidence="8">FtsX-like permease family protein</fullName>
    </submittedName>
</protein>
<evidence type="ECO:0000256" key="5">
    <source>
        <dbReference type="ARBA" id="ARBA00023136"/>
    </source>
</evidence>
<accession>A0A6P1E9W8</accession>
<evidence type="ECO:0000256" key="3">
    <source>
        <dbReference type="ARBA" id="ARBA00022692"/>
    </source>
</evidence>
<organism evidence="8 9">
    <name type="scientific">Lentilactobacillus hilgardii</name>
    <name type="common">Lactobacillus hilgardii</name>
    <dbReference type="NCBI Taxonomy" id="1588"/>
    <lineage>
        <taxon>Bacteria</taxon>
        <taxon>Bacillati</taxon>
        <taxon>Bacillota</taxon>
        <taxon>Bacilli</taxon>
        <taxon>Lactobacillales</taxon>
        <taxon>Lactobacillaceae</taxon>
        <taxon>Lentilactobacillus</taxon>
    </lineage>
</organism>
<sequence length="582" mass="64843">MASAIFYMFEAIALNKKFVSSTTVGQNARAVFILGSVLLIVITLVYVFYANNFLMSMRKHDYGLFMMLGAKRSKISKLISFETLIVGAASTLLGIVAGIGLTKIVSSFLITSLEIPIKYFQAIYVPAIWTTLILFMILFAIAGMINAGVFSRTAALKLLKSENQTDWKQPKAKRLVVQAILGVLLLSGGYYAMYDIRQLQVGSIWIGLITIVAGTYLIFNSFFVMLLERIQQSSLNSKGINNFTIAQLKFRIRDYTKILSVVSLLFALALGAITVGIGFQSDIPEIANGNNAYAISATNPSAKMSSLIAKVEGKTTSHYQQKVTDKVVYYRSSDFNKSPLKYSAFVLKGNQAGLSQIKTSTLKQLKDPQSPAYQQLSSLQDPSLKSRRIRFISDTTFDQLRGRTNELQLIRVKDINSQYRSLKSVMDLQKTEFGSQTVQLMGESIVLYSMLKSMFSSMEFMGVFLGIAFLAMLASCLMFKILSGAQSDKVRFEMLNKIGTRKKVLQHSIMLQILGLFGLPAVLGLLDVAFGLQMFVKANLLYHAYRTFAYSSIGFLVLYLIYYGVTVLIYQKIVIPKTRSEK</sequence>
<feature type="transmembrane region" description="Helical" evidence="6">
    <location>
        <begin position="460"/>
        <end position="482"/>
    </location>
</feature>
<comment type="subcellular location">
    <subcellularLocation>
        <location evidence="1 6">Cell membrane</location>
        <topology evidence="1 6">Multi-pass membrane protein</topology>
    </subcellularLocation>
</comment>
<feature type="transmembrane region" description="Helical" evidence="6">
    <location>
        <begin position="511"/>
        <end position="536"/>
    </location>
</feature>
<dbReference type="InterPro" id="IPR003838">
    <property type="entry name" value="ABC3_permease_C"/>
</dbReference>
<gene>
    <name evidence="8" type="ORF">GQR93_06685</name>
</gene>
<feature type="domain" description="ABC3 transporter permease C-terminal" evidence="7">
    <location>
        <begin position="34"/>
        <end position="145"/>
    </location>
</feature>
<keyword evidence="3 6" id="KW-0812">Transmembrane</keyword>
<dbReference type="GO" id="GO:0055085">
    <property type="term" value="P:transmembrane transport"/>
    <property type="evidence" value="ECO:0007669"/>
    <property type="project" value="UniProtKB-UniRule"/>
</dbReference>
<evidence type="ECO:0000256" key="1">
    <source>
        <dbReference type="ARBA" id="ARBA00004651"/>
    </source>
</evidence>
<dbReference type="Pfam" id="PF02687">
    <property type="entry name" value="FtsX"/>
    <property type="match status" value="1"/>
</dbReference>
<feature type="transmembrane region" description="Helical" evidence="6">
    <location>
        <begin position="175"/>
        <end position="192"/>
    </location>
</feature>
<feature type="transmembrane region" description="Helical" evidence="6">
    <location>
        <begin position="204"/>
        <end position="227"/>
    </location>
</feature>
<name>A0A6P1E9W8_LENHI</name>
<feature type="transmembrane region" description="Helical" evidence="6">
    <location>
        <begin position="548"/>
        <end position="570"/>
    </location>
</feature>
<dbReference type="GO" id="GO:0005886">
    <property type="term" value="C:plasma membrane"/>
    <property type="evidence" value="ECO:0007669"/>
    <property type="project" value="UniProtKB-SubCell"/>
</dbReference>
<feature type="transmembrane region" description="Helical" evidence="6">
    <location>
        <begin position="122"/>
        <end position="150"/>
    </location>
</feature>
<keyword evidence="5 6" id="KW-0472">Membrane</keyword>
<reference evidence="8 9" key="1">
    <citation type="submission" date="2019-12" db="EMBL/GenBank/DDBJ databases">
        <title>Lactobacillus hilgardii FLUB.</title>
        <authorList>
            <person name="Gustaw K."/>
        </authorList>
    </citation>
    <scope>NUCLEOTIDE SEQUENCE [LARGE SCALE GENOMIC DNA]</scope>
    <source>
        <strain evidence="8 9">FLUB</strain>
    </source>
</reference>
<proteinExistence type="inferred from homology"/>
<keyword evidence="6" id="KW-0813">Transport</keyword>
<evidence type="ECO:0000256" key="6">
    <source>
        <dbReference type="PIRNR" id="PIRNR018968"/>
    </source>
</evidence>
<evidence type="ECO:0000256" key="2">
    <source>
        <dbReference type="ARBA" id="ARBA00022475"/>
    </source>
</evidence>
<comment type="similarity">
    <text evidence="6">Belongs to the ABC-4 integral membrane protein family.</text>
</comment>
<feature type="transmembrane region" description="Helical" evidence="6">
    <location>
        <begin position="258"/>
        <end position="279"/>
    </location>
</feature>
<dbReference type="InterPro" id="IPR052536">
    <property type="entry name" value="ABC-4_Integral_Memb_Prot"/>
</dbReference>
<keyword evidence="2 6" id="KW-1003">Cell membrane</keyword>
<evidence type="ECO:0000313" key="9">
    <source>
        <dbReference type="Proteomes" id="UP000465035"/>
    </source>
</evidence>
<feature type="transmembrane region" description="Helical" evidence="6">
    <location>
        <begin position="30"/>
        <end position="54"/>
    </location>
</feature>
<evidence type="ECO:0000256" key="4">
    <source>
        <dbReference type="ARBA" id="ARBA00022989"/>
    </source>
</evidence>